<dbReference type="Pfam" id="PF25173">
    <property type="entry name" value="Beta-prop_WDR3_1st"/>
    <property type="match status" value="1"/>
</dbReference>
<keyword evidence="7" id="KW-0677">Repeat</keyword>
<dbReference type="PROSITE" id="PS00678">
    <property type="entry name" value="WD_REPEATS_1"/>
    <property type="match status" value="1"/>
</dbReference>
<name>A0ABN7SFM1_OIKDI</name>
<feature type="compositionally biased region" description="Low complexity" evidence="15">
    <location>
        <begin position="876"/>
        <end position="909"/>
    </location>
</feature>
<keyword evidence="8" id="KW-0832">Ubl conjugation</keyword>
<evidence type="ECO:0000256" key="8">
    <source>
        <dbReference type="ARBA" id="ARBA00022843"/>
    </source>
</evidence>
<comment type="subcellular location">
    <subcellularLocation>
        <location evidence="1">Cytoplasm</location>
        <location evidence="1">Stress granule</location>
    </subcellularLocation>
    <subcellularLocation>
        <location evidence="2">Nucleus speckle</location>
    </subcellularLocation>
</comment>
<evidence type="ECO:0000256" key="14">
    <source>
        <dbReference type="SAM" id="Coils"/>
    </source>
</evidence>
<feature type="repeat" description="WD" evidence="13">
    <location>
        <begin position="506"/>
        <end position="537"/>
    </location>
</feature>
<organism evidence="16 17">
    <name type="scientific">Oikopleura dioica</name>
    <name type="common">Tunicate</name>
    <dbReference type="NCBI Taxonomy" id="34765"/>
    <lineage>
        <taxon>Eukaryota</taxon>
        <taxon>Metazoa</taxon>
        <taxon>Chordata</taxon>
        <taxon>Tunicata</taxon>
        <taxon>Appendicularia</taxon>
        <taxon>Copelata</taxon>
        <taxon>Oikopleuridae</taxon>
        <taxon>Oikopleura</taxon>
    </lineage>
</organism>
<keyword evidence="9" id="KW-0539">Nucleus</keyword>
<dbReference type="InterPro" id="IPR022730">
    <property type="entry name" value="DAZ_assoc-2"/>
</dbReference>
<dbReference type="InterPro" id="IPR001680">
    <property type="entry name" value="WD40_rpt"/>
</dbReference>
<keyword evidence="14" id="KW-0175">Coiled coil</keyword>
<protein>
    <recommendedName>
        <fullName evidence="3">DAZ-associated protein 2</fullName>
    </recommendedName>
    <alternativeName>
        <fullName evidence="10">Deleted in azoospermia-associated protein 2</fullName>
    </alternativeName>
    <alternativeName>
        <fullName evidence="11">Proline-rich transcript in brain protein</fullName>
    </alternativeName>
</protein>
<evidence type="ECO:0000256" key="7">
    <source>
        <dbReference type="ARBA" id="ARBA00022737"/>
    </source>
</evidence>
<dbReference type="InterPro" id="IPR019775">
    <property type="entry name" value="WD40_repeat_CS"/>
</dbReference>
<comment type="function">
    <text evidence="12">In unstressed cells, promotes SIAH1-mediated polyubiquitination and degradation of the serine/threonine-protein kinase HIPK2, probably by acting as a loading factor that potentiates complex formation between HIPK2 and ubiquitin ligase SIAH1. In response to DNA damage, localizes to the nucleus following phosphorylation by HIPK2 and modulates the expression of a subset of TP53/p53 target genes by binding to TP53 at target gene promoters. This limits the expression of a number of cell death-mediating TP53 target genes, reducing DNA damage-induced cell death. Enhances the binding of transcription factor TCF7L2/TCF4, a Wnt signaling pathway effector, to the promoters of target genes. Plays a role in stress granule formation.</text>
</comment>
<evidence type="ECO:0000313" key="16">
    <source>
        <dbReference type="EMBL" id="CAG5094409.1"/>
    </source>
</evidence>
<evidence type="ECO:0000256" key="13">
    <source>
        <dbReference type="PROSITE-ProRule" id="PRU00221"/>
    </source>
</evidence>
<evidence type="ECO:0000256" key="9">
    <source>
        <dbReference type="ARBA" id="ARBA00023242"/>
    </source>
</evidence>
<evidence type="ECO:0000256" key="10">
    <source>
        <dbReference type="ARBA" id="ARBA00032174"/>
    </source>
</evidence>
<feature type="compositionally biased region" description="Pro residues" evidence="15">
    <location>
        <begin position="910"/>
        <end position="922"/>
    </location>
</feature>
<feature type="coiled-coil region" evidence="14">
    <location>
        <begin position="237"/>
        <end position="264"/>
    </location>
</feature>
<sequence length="1057" mass="116711">MCRKRLALECRDRTACCAVTWRDFPVTHIALRPGNTVLAVGYQDGSVGMFDLDSGDRTVLLHGHKRAIQTLVWNSSGTRLASGSLDTEIIVWDAVEESGLYRLRGHKEKVNSVSFLSKPGEEKERFLISVSSDRMIKIWDLDTQHCQVSNIHHKAQINTMVLMSDLVICASDDATLRFFKITWQSDDEKRFEDGAELKLDYFGSTNRSATDKTTFLTVSKNLLVAHGLKNVIDIWKLNDAAEARKRQKKRVKKAKRKIEASENGEASSEIIVNEDETIEDRLGNNVSHKSGGKLRGLSVIHASAQEIKIVAQHTSNQLQMHSLRSDVFLVENLGKLTLAGHRDSPLAVTFSSDNRAILTGSNDCVKVWSVETCKPVRTVETEPVTTVAYVRGDRQALIGTKTGKLLLVDIASADILEEKEAHEGEIWQIKSSKQDWATVGTDGQMKLWKLDFKKDTLTLKHTKTLQLKESILGIEFTKDKKFIAVALIDSTVKVFYRDTLKFWNSMYGHSLPVNCLAASDDSTLMATGSADRTVKIWGMDFADCHKSFVAHEKGVVSVSWVVDTHLFFSMGKDGFIKQWDADGFRLIQILSGHQDEINMGLVSYNGDMVCSVGKDKSIRLWERSEEVVVLEDEERKRREEEAKNAYQSGEQDADTVIPGVNPDAEAAVAQIHPDLAANAAERLIDSIEIHYQEKVKNENDAKHPILAQLALSSVDYVIKSINEIHQQELESALLLLPMQFLTEFMKICCDGIERRKSVERLSYTLAAVERLFFTQLTASSRYSQLLERCRKVTEDSLCELKEVADFNHAVLSLLQSSMGIRRRAVDRTKRVRYYKIQSQQSPKLPKAGALRMGNESSKKGIPPPEKSGYPTQGGASYPSQGGSSYPSQEKKSPQGYPGAPVPPGQAVQPPHYPNQPAYPPAPHQGYPPSAGANAPPPPYAPPGAPQHYPPVPHQNPGYPPAQGMYPPHGAPSPQHFQQGGVGYQVIPGQFQPGQQVIVNGGFDAGARFNGNASIPPPPPGCAPNAAQVAQAQGANVQISQKKDNFVTGGGGGGYTMW</sequence>
<dbReference type="Pfam" id="PF11029">
    <property type="entry name" value="DAZAP2"/>
    <property type="match status" value="1"/>
</dbReference>
<dbReference type="PRINTS" id="PR00320">
    <property type="entry name" value="GPROTEINBRPT"/>
</dbReference>
<dbReference type="Gene3D" id="2.130.10.10">
    <property type="entry name" value="YVTN repeat-like/Quinoprotein amine dehydrogenase"/>
    <property type="match status" value="3"/>
</dbReference>
<dbReference type="InterPro" id="IPR051570">
    <property type="entry name" value="TBC1_cilium_biogenesis"/>
</dbReference>
<dbReference type="CDD" id="cd00200">
    <property type="entry name" value="WD40"/>
    <property type="match status" value="1"/>
</dbReference>
<dbReference type="SMART" id="SM00320">
    <property type="entry name" value="WD40"/>
    <property type="match status" value="11"/>
</dbReference>
<evidence type="ECO:0000256" key="11">
    <source>
        <dbReference type="ARBA" id="ARBA00034352"/>
    </source>
</evidence>
<evidence type="ECO:0000256" key="5">
    <source>
        <dbReference type="ARBA" id="ARBA00022553"/>
    </source>
</evidence>
<evidence type="ECO:0000256" key="1">
    <source>
        <dbReference type="ARBA" id="ARBA00004210"/>
    </source>
</evidence>
<dbReference type="EMBL" id="OU015569">
    <property type="protein sequence ID" value="CAG5094409.1"/>
    <property type="molecule type" value="Genomic_DNA"/>
</dbReference>
<keyword evidence="5" id="KW-0597">Phosphoprotein</keyword>
<evidence type="ECO:0000313" key="17">
    <source>
        <dbReference type="Proteomes" id="UP001158576"/>
    </source>
</evidence>
<evidence type="ECO:0000256" key="4">
    <source>
        <dbReference type="ARBA" id="ARBA00022490"/>
    </source>
</evidence>
<proteinExistence type="predicted"/>
<gene>
    <name evidence="16" type="ORF">OKIOD_LOCUS5089</name>
</gene>
<dbReference type="PROSITE" id="PS50082">
    <property type="entry name" value="WD_REPEATS_2"/>
    <property type="match status" value="5"/>
</dbReference>
<evidence type="ECO:0000256" key="3">
    <source>
        <dbReference type="ARBA" id="ARBA00014066"/>
    </source>
</evidence>
<dbReference type="InterPro" id="IPR036322">
    <property type="entry name" value="WD40_repeat_dom_sf"/>
</dbReference>
<evidence type="ECO:0000256" key="12">
    <source>
        <dbReference type="ARBA" id="ARBA00045449"/>
    </source>
</evidence>
<keyword evidence="17" id="KW-1185">Reference proteome</keyword>
<keyword evidence="6 13" id="KW-0853">WD repeat</keyword>
<feature type="region of interest" description="Disordered" evidence="15">
    <location>
        <begin position="833"/>
        <end position="979"/>
    </location>
</feature>
<keyword evidence="4" id="KW-0963">Cytoplasm</keyword>
<feature type="repeat" description="WD" evidence="13">
    <location>
        <begin position="548"/>
        <end position="589"/>
    </location>
</feature>
<feature type="repeat" description="WD" evidence="13">
    <location>
        <begin position="103"/>
        <end position="149"/>
    </location>
</feature>
<dbReference type="PANTHER" id="PTHR19853:SF0">
    <property type="entry name" value="WD REPEAT-CONTAINING PROTEIN 3"/>
    <property type="match status" value="1"/>
</dbReference>
<dbReference type="Pfam" id="PF25172">
    <property type="entry name" value="Beta-prop_WDR3_2nd"/>
    <property type="match status" value="1"/>
</dbReference>
<accession>A0ABN7SFM1</accession>
<feature type="compositionally biased region" description="Pro residues" evidence="15">
    <location>
        <begin position="934"/>
        <end position="959"/>
    </location>
</feature>
<dbReference type="PANTHER" id="PTHR19853">
    <property type="entry name" value="WD REPEAT CONTAINING PROTEIN 3 WDR3"/>
    <property type="match status" value="1"/>
</dbReference>
<dbReference type="InterPro" id="IPR020472">
    <property type="entry name" value="WD40_PAC1"/>
</dbReference>
<feature type="repeat" description="WD" evidence="13">
    <location>
        <begin position="61"/>
        <end position="93"/>
    </location>
</feature>
<dbReference type="InterPro" id="IPR015943">
    <property type="entry name" value="WD40/YVTN_repeat-like_dom_sf"/>
</dbReference>
<evidence type="ECO:0000256" key="15">
    <source>
        <dbReference type="SAM" id="MobiDB-lite"/>
    </source>
</evidence>
<dbReference type="Proteomes" id="UP001158576">
    <property type="component" value="Chromosome XSR"/>
</dbReference>
<dbReference type="PROSITE" id="PS50294">
    <property type="entry name" value="WD_REPEATS_REGION"/>
    <property type="match status" value="5"/>
</dbReference>
<feature type="repeat" description="WD" evidence="13">
    <location>
        <begin position="590"/>
        <end position="622"/>
    </location>
</feature>
<evidence type="ECO:0000256" key="6">
    <source>
        <dbReference type="ARBA" id="ARBA00022574"/>
    </source>
</evidence>
<evidence type="ECO:0000256" key="2">
    <source>
        <dbReference type="ARBA" id="ARBA00004324"/>
    </source>
</evidence>
<reference evidence="16 17" key="1">
    <citation type="submission" date="2021-04" db="EMBL/GenBank/DDBJ databases">
        <authorList>
            <person name="Bliznina A."/>
        </authorList>
    </citation>
    <scope>NUCLEOTIDE SEQUENCE [LARGE SCALE GENOMIC DNA]</scope>
</reference>
<dbReference type="SUPFAM" id="SSF50978">
    <property type="entry name" value="WD40 repeat-like"/>
    <property type="match status" value="2"/>
</dbReference>